<dbReference type="PROSITE" id="PS50878">
    <property type="entry name" value="RT_POL"/>
    <property type="match status" value="1"/>
</dbReference>
<sequence>MCRLTGDAYWAIFSDFPAVFKPELRGTNPGAAAIHGVYHHIKTTGPPVHSRFRRLRPEMFHAAKLTFTEMVVCSKAASPWPSPLHMVWKPNNSWRPCSDYQRLNLITELDHYPMPNINDLRASKDNALIFSKLDLLKGDFQVPVHPDDVPMTAIITSFGSYVLHYSTFRLRNSSATFQRMMDQIFGKLPFCVVYVDDILIFSRNHQEHQQHVQTILHLLKQNGLVVSPDKCIFGASSIDFLGYKIHRPIKLTLCSSSLRQHLSRESSSS</sequence>
<proteinExistence type="predicted"/>
<comment type="caution">
    <text evidence="2">The sequence shown here is derived from an EMBL/GenBank/DDBJ whole genome shotgun (WGS) entry which is preliminary data.</text>
</comment>
<organism evidence="2 3">
    <name type="scientific">Penaeus vannamei</name>
    <name type="common">Whiteleg shrimp</name>
    <name type="synonym">Litopenaeus vannamei</name>
    <dbReference type="NCBI Taxonomy" id="6689"/>
    <lineage>
        <taxon>Eukaryota</taxon>
        <taxon>Metazoa</taxon>
        <taxon>Ecdysozoa</taxon>
        <taxon>Arthropoda</taxon>
        <taxon>Crustacea</taxon>
        <taxon>Multicrustacea</taxon>
        <taxon>Malacostraca</taxon>
        <taxon>Eumalacostraca</taxon>
        <taxon>Eucarida</taxon>
        <taxon>Decapoda</taxon>
        <taxon>Dendrobranchiata</taxon>
        <taxon>Penaeoidea</taxon>
        <taxon>Penaeidae</taxon>
        <taxon>Penaeus</taxon>
    </lineage>
</organism>
<reference evidence="2 3" key="2">
    <citation type="submission" date="2019-01" db="EMBL/GenBank/DDBJ databases">
        <title>The decoding of complex shrimp genome reveals the adaptation for benthos swimmer, frequently molting mechanism and breeding impact on genome.</title>
        <authorList>
            <person name="Sun Y."/>
            <person name="Gao Y."/>
            <person name="Yu Y."/>
        </authorList>
    </citation>
    <scope>NUCLEOTIDE SEQUENCE [LARGE SCALE GENOMIC DNA]</scope>
    <source>
        <tissue evidence="2">Muscle</tissue>
    </source>
</reference>
<dbReference type="FunFam" id="3.30.70.270:FF:000003">
    <property type="entry name" value="Transposon Ty3-G Gag-Pol polyprotein"/>
    <property type="match status" value="1"/>
</dbReference>
<dbReference type="InterPro" id="IPR053134">
    <property type="entry name" value="RNA-dir_DNA_polymerase"/>
</dbReference>
<evidence type="ECO:0000313" key="2">
    <source>
        <dbReference type="EMBL" id="ROT79453.1"/>
    </source>
</evidence>
<gene>
    <name evidence="2" type="ORF">C7M84_001828</name>
</gene>
<dbReference type="OrthoDB" id="6379141at2759"/>
<evidence type="ECO:0000313" key="3">
    <source>
        <dbReference type="Proteomes" id="UP000283509"/>
    </source>
</evidence>
<protein>
    <recommendedName>
        <fullName evidence="1">Reverse transcriptase domain-containing protein</fullName>
    </recommendedName>
</protein>
<dbReference type="Proteomes" id="UP000283509">
    <property type="component" value="Unassembled WGS sequence"/>
</dbReference>
<keyword evidence="3" id="KW-1185">Reference proteome</keyword>
<dbReference type="Pfam" id="PF00078">
    <property type="entry name" value="RVT_1"/>
    <property type="match status" value="1"/>
</dbReference>
<accession>A0A3R7MD64</accession>
<name>A0A3R7MD64_PENVA</name>
<dbReference type="PANTHER" id="PTHR24559">
    <property type="entry name" value="TRANSPOSON TY3-I GAG-POL POLYPROTEIN"/>
    <property type="match status" value="1"/>
</dbReference>
<dbReference type="InterPro" id="IPR000477">
    <property type="entry name" value="RT_dom"/>
</dbReference>
<dbReference type="CDD" id="cd01647">
    <property type="entry name" value="RT_LTR"/>
    <property type="match status" value="1"/>
</dbReference>
<dbReference type="PANTHER" id="PTHR24559:SF454">
    <property type="entry name" value="RIBONUCLEASE H"/>
    <property type="match status" value="1"/>
</dbReference>
<dbReference type="Gene3D" id="3.30.70.270">
    <property type="match status" value="1"/>
</dbReference>
<dbReference type="EMBL" id="QCYY01001241">
    <property type="protein sequence ID" value="ROT79453.1"/>
    <property type="molecule type" value="Genomic_DNA"/>
</dbReference>
<dbReference type="InterPro" id="IPR043502">
    <property type="entry name" value="DNA/RNA_pol_sf"/>
</dbReference>
<dbReference type="AlphaFoldDB" id="A0A3R7MD64"/>
<dbReference type="SUPFAM" id="SSF56672">
    <property type="entry name" value="DNA/RNA polymerases"/>
    <property type="match status" value="1"/>
</dbReference>
<evidence type="ECO:0000259" key="1">
    <source>
        <dbReference type="PROSITE" id="PS50878"/>
    </source>
</evidence>
<reference evidence="2 3" key="1">
    <citation type="submission" date="2018-04" db="EMBL/GenBank/DDBJ databases">
        <authorList>
            <person name="Zhang X."/>
            <person name="Yuan J."/>
            <person name="Li F."/>
            <person name="Xiang J."/>
        </authorList>
    </citation>
    <scope>NUCLEOTIDE SEQUENCE [LARGE SCALE GENOMIC DNA]</scope>
    <source>
        <tissue evidence="2">Muscle</tissue>
    </source>
</reference>
<dbReference type="InterPro" id="IPR043128">
    <property type="entry name" value="Rev_trsase/Diguanyl_cyclase"/>
</dbReference>
<feature type="domain" description="Reverse transcriptase" evidence="1">
    <location>
        <begin position="68"/>
        <end position="245"/>
    </location>
</feature>
<dbReference type="GO" id="GO:0071897">
    <property type="term" value="P:DNA biosynthetic process"/>
    <property type="evidence" value="ECO:0007669"/>
    <property type="project" value="UniProtKB-ARBA"/>
</dbReference>
<dbReference type="Gene3D" id="3.10.10.10">
    <property type="entry name" value="HIV Type 1 Reverse Transcriptase, subunit A, domain 1"/>
    <property type="match status" value="1"/>
</dbReference>
<dbReference type="STRING" id="6689.A0A3R7MD64"/>